<keyword evidence="1" id="KW-0812">Transmembrane</keyword>
<feature type="transmembrane region" description="Helical" evidence="1">
    <location>
        <begin position="38"/>
        <end position="57"/>
    </location>
</feature>
<keyword evidence="1" id="KW-1133">Transmembrane helix</keyword>
<feature type="transmembrane region" description="Helical" evidence="1">
    <location>
        <begin position="12"/>
        <end position="32"/>
    </location>
</feature>
<dbReference type="AlphaFoldDB" id="A0A9W6B105"/>
<evidence type="ECO:0000313" key="2">
    <source>
        <dbReference type="EMBL" id="GLB46900.1"/>
    </source>
</evidence>
<gene>
    <name evidence="2" type="ORF">WR164_08790</name>
</gene>
<organism evidence="2 3">
    <name type="scientific">Philodulcilactobacillus myokoensis</name>
    <dbReference type="NCBI Taxonomy" id="2929573"/>
    <lineage>
        <taxon>Bacteria</taxon>
        <taxon>Bacillati</taxon>
        <taxon>Bacillota</taxon>
        <taxon>Bacilli</taxon>
        <taxon>Lactobacillales</taxon>
        <taxon>Lactobacillaceae</taxon>
        <taxon>Philodulcilactobacillus</taxon>
    </lineage>
</organism>
<dbReference type="Proteomes" id="UP001144204">
    <property type="component" value="Unassembled WGS sequence"/>
</dbReference>
<keyword evidence="3" id="KW-1185">Reference proteome</keyword>
<evidence type="ECO:0000313" key="3">
    <source>
        <dbReference type="Proteomes" id="UP001144204"/>
    </source>
</evidence>
<dbReference type="Pfam" id="PF11151">
    <property type="entry name" value="DUF2929"/>
    <property type="match status" value="1"/>
</dbReference>
<accession>A0A9W6B105</accession>
<evidence type="ECO:0008006" key="4">
    <source>
        <dbReference type="Google" id="ProtNLM"/>
    </source>
</evidence>
<dbReference type="EMBL" id="BRPL01000002">
    <property type="protein sequence ID" value="GLB46900.1"/>
    <property type="molecule type" value="Genomic_DNA"/>
</dbReference>
<reference evidence="2" key="2">
    <citation type="journal article" date="2023" name="PLoS ONE">
        <title>Philodulcilactobacillus myokoensis gen. nov., sp. nov., a fructophilic, acidophilic, and agar-phobic lactic acid bacterium isolated from fermented vegetable extracts.</title>
        <authorList>
            <person name="Kouya T."/>
            <person name="Ishiyama Y."/>
            <person name="Ohashi S."/>
            <person name="Kumakubo R."/>
            <person name="Yamazaki T."/>
            <person name="Otaki T."/>
        </authorList>
    </citation>
    <scope>NUCLEOTIDE SEQUENCE</scope>
    <source>
        <strain evidence="2">WR16-4</strain>
    </source>
</reference>
<name>A0A9W6B105_9LACO</name>
<dbReference type="InterPro" id="IPR021324">
    <property type="entry name" value="DUF2929"/>
</dbReference>
<dbReference type="RefSeq" id="WP_286136362.1">
    <property type="nucleotide sequence ID" value="NZ_BRPL01000002.1"/>
</dbReference>
<keyword evidence="1" id="KW-0472">Membrane</keyword>
<sequence length="62" mass="7129">MRWIIQNITAMFYAFLFGDIIGYIGNQLLGLQYSNLEFGIIFALITFVTSNCVMLMADRKVK</sequence>
<comment type="caution">
    <text evidence="2">The sequence shown here is derived from an EMBL/GenBank/DDBJ whole genome shotgun (WGS) entry which is preliminary data.</text>
</comment>
<reference evidence="2" key="1">
    <citation type="submission" date="2022-07" db="EMBL/GenBank/DDBJ databases">
        <authorList>
            <person name="Kouya T."/>
            <person name="Ishiyama Y."/>
        </authorList>
    </citation>
    <scope>NUCLEOTIDE SEQUENCE</scope>
    <source>
        <strain evidence="2">WR16-4</strain>
    </source>
</reference>
<evidence type="ECO:0000256" key="1">
    <source>
        <dbReference type="SAM" id="Phobius"/>
    </source>
</evidence>
<proteinExistence type="predicted"/>
<protein>
    <recommendedName>
        <fullName evidence="4">DUF2929 family protein</fullName>
    </recommendedName>
</protein>